<dbReference type="Gene3D" id="1.10.530.10">
    <property type="match status" value="1"/>
</dbReference>
<dbReference type="InterPro" id="IPR023346">
    <property type="entry name" value="Lysozyme-like_dom_sf"/>
</dbReference>
<evidence type="ECO:0000256" key="1">
    <source>
        <dbReference type="ARBA" id="ARBA00022669"/>
    </source>
</evidence>
<organism evidence="4 5">
    <name type="scientific">Dillenia turbinata</name>
    <dbReference type="NCBI Taxonomy" id="194707"/>
    <lineage>
        <taxon>Eukaryota</taxon>
        <taxon>Viridiplantae</taxon>
        <taxon>Streptophyta</taxon>
        <taxon>Embryophyta</taxon>
        <taxon>Tracheophyta</taxon>
        <taxon>Spermatophyta</taxon>
        <taxon>Magnoliopsida</taxon>
        <taxon>eudicotyledons</taxon>
        <taxon>Gunneridae</taxon>
        <taxon>Pentapetalae</taxon>
        <taxon>Dilleniales</taxon>
        <taxon>Dilleniaceae</taxon>
        <taxon>Dillenia</taxon>
    </lineage>
</organism>
<dbReference type="Pfam" id="PF00182">
    <property type="entry name" value="Glyco_hydro_19"/>
    <property type="match status" value="1"/>
</dbReference>
<dbReference type="EMBL" id="JBAMMX010000012">
    <property type="protein sequence ID" value="KAK6930386.1"/>
    <property type="molecule type" value="Genomic_DNA"/>
</dbReference>
<proteinExistence type="predicted"/>
<dbReference type="Gene3D" id="3.30.60.10">
    <property type="entry name" value="Endochitinase-like"/>
    <property type="match status" value="1"/>
</dbReference>
<comment type="caution">
    <text evidence="4">The sequence shown here is derived from an EMBL/GenBank/DDBJ whole genome shotgun (WGS) entry which is preliminary data.</text>
</comment>
<dbReference type="InterPro" id="IPR036861">
    <property type="entry name" value="Endochitinase-like_sf"/>
</dbReference>
<sequence length="174" mass="18822">MAAAGTPGQVHIAESSNIDYRLRLPAQFIHLDFDISLLYLHHGKSQKLPSLEFAVEVVVAQNCGCSADLCYSKYGYCGNTSDYCGTGSQSGPCYVSANNGVVVGDIVAEDFFNDQADDSCAGKSFYTKSTFLDTASCYCQFGTVGFVDDSKHEIAAFFVHVTHETGQKFSFLSL</sequence>
<dbReference type="InterPro" id="IPR001002">
    <property type="entry name" value="Chitin-bd_1"/>
</dbReference>
<dbReference type="GO" id="GO:0004568">
    <property type="term" value="F:chitinase activity"/>
    <property type="evidence" value="ECO:0007669"/>
    <property type="project" value="InterPro"/>
</dbReference>
<dbReference type="SUPFAM" id="SSF53955">
    <property type="entry name" value="Lysozyme-like"/>
    <property type="match status" value="1"/>
</dbReference>
<evidence type="ECO:0000313" key="5">
    <source>
        <dbReference type="Proteomes" id="UP001370490"/>
    </source>
</evidence>
<dbReference type="SMART" id="SM00270">
    <property type="entry name" value="ChtBD1"/>
    <property type="match status" value="1"/>
</dbReference>
<dbReference type="GO" id="GO:0016998">
    <property type="term" value="P:cell wall macromolecule catabolic process"/>
    <property type="evidence" value="ECO:0007669"/>
    <property type="project" value="InterPro"/>
</dbReference>
<accession>A0AAN8VIG3</accession>
<dbReference type="InterPro" id="IPR000726">
    <property type="entry name" value="Glyco_hydro_19_cat"/>
</dbReference>
<evidence type="ECO:0000256" key="2">
    <source>
        <dbReference type="PROSITE-ProRule" id="PRU00261"/>
    </source>
</evidence>
<feature type="disulfide bond" evidence="2">
    <location>
        <begin position="70"/>
        <end position="84"/>
    </location>
</feature>
<dbReference type="AlphaFoldDB" id="A0AAN8VIG3"/>
<dbReference type="PANTHER" id="PTHR22595">
    <property type="entry name" value="CHITINASE-RELATED"/>
    <property type="match status" value="1"/>
</dbReference>
<evidence type="ECO:0000313" key="4">
    <source>
        <dbReference type="EMBL" id="KAK6930386.1"/>
    </source>
</evidence>
<keyword evidence="4" id="KW-0378">Hydrolase</keyword>
<dbReference type="Proteomes" id="UP001370490">
    <property type="component" value="Unassembled WGS sequence"/>
</dbReference>
<dbReference type="PROSITE" id="PS50941">
    <property type="entry name" value="CHIT_BIND_I_2"/>
    <property type="match status" value="1"/>
</dbReference>
<dbReference type="PANTHER" id="PTHR22595:SF194">
    <property type="entry name" value="CHITINASE FAMILY PROTEIN"/>
    <property type="match status" value="1"/>
</dbReference>
<gene>
    <name evidence="4" type="ORF">RJ641_004480</name>
</gene>
<reference evidence="4 5" key="1">
    <citation type="submission" date="2023-12" db="EMBL/GenBank/DDBJ databases">
        <title>A high-quality genome assembly for Dillenia turbinata (Dilleniales).</title>
        <authorList>
            <person name="Chanderbali A."/>
        </authorList>
    </citation>
    <scope>NUCLEOTIDE SEQUENCE [LARGE SCALE GENOMIC DNA]</scope>
    <source>
        <strain evidence="4">LSX21</strain>
        <tissue evidence="4">Leaf</tissue>
    </source>
</reference>
<keyword evidence="2" id="KW-1015">Disulfide bond</keyword>
<dbReference type="GO" id="GO:0006032">
    <property type="term" value="P:chitin catabolic process"/>
    <property type="evidence" value="ECO:0007669"/>
    <property type="project" value="InterPro"/>
</dbReference>
<protein>
    <submittedName>
        <fullName evidence="4">Glycoside hydrolase, family 19, catalytic</fullName>
    </submittedName>
</protein>
<dbReference type="SUPFAM" id="SSF57016">
    <property type="entry name" value="Plant lectins/antimicrobial peptides"/>
    <property type="match status" value="1"/>
</dbReference>
<evidence type="ECO:0000259" key="3">
    <source>
        <dbReference type="PROSITE" id="PS50941"/>
    </source>
</evidence>
<keyword evidence="5" id="KW-1185">Reference proteome</keyword>
<name>A0AAN8VIG3_9MAGN</name>
<dbReference type="CDD" id="cd00035">
    <property type="entry name" value="ChtBD1"/>
    <property type="match status" value="1"/>
</dbReference>
<feature type="domain" description="Chitin-binding type-1" evidence="3">
    <location>
        <begin position="60"/>
        <end position="95"/>
    </location>
</feature>
<feature type="disulfide bond" evidence="2">
    <location>
        <begin position="65"/>
        <end position="77"/>
    </location>
</feature>
<keyword evidence="1 2" id="KW-0147">Chitin-binding</keyword>
<dbReference type="GO" id="GO:0008061">
    <property type="term" value="F:chitin binding"/>
    <property type="evidence" value="ECO:0007669"/>
    <property type="project" value="UniProtKB-UniRule"/>
</dbReference>
<comment type="caution">
    <text evidence="2">Lacks conserved residue(s) required for the propagation of feature annotation.</text>
</comment>